<dbReference type="GO" id="GO:0016887">
    <property type="term" value="F:ATP hydrolysis activity"/>
    <property type="evidence" value="ECO:0007669"/>
    <property type="project" value="InterPro"/>
</dbReference>
<name>A0A2H6K6M7_9APIC</name>
<keyword evidence="1 5" id="KW-0677">Repeat</keyword>
<dbReference type="InterPro" id="IPR036628">
    <property type="entry name" value="Clp_N_dom_sf"/>
</dbReference>
<dbReference type="CDD" id="cd19499">
    <property type="entry name" value="RecA-like_ClpB_Hsp104-like"/>
    <property type="match status" value="1"/>
</dbReference>
<dbReference type="InterPro" id="IPR027417">
    <property type="entry name" value="P-loop_NTPase"/>
</dbReference>
<dbReference type="SUPFAM" id="SSF81923">
    <property type="entry name" value="Double Clp-N motif"/>
    <property type="match status" value="1"/>
</dbReference>
<organism evidence="8 9">
    <name type="scientific">Babesia ovata</name>
    <dbReference type="NCBI Taxonomy" id="189622"/>
    <lineage>
        <taxon>Eukaryota</taxon>
        <taxon>Sar</taxon>
        <taxon>Alveolata</taxon>
        <taxon>Apicomplexa</taxon>
        <taxon>Aconoidasida</taxon>
        <taxon>Piroplasmida</taxon>
        <taxon>Babesiidae</taxon>
        <taxon>Babesia</taxon>
    </lineage>
</organism>
<dbReference type="InterPro" id="IPR003593">
    <property type="entry name" value="AAA+_ATPase"/>
</dbReference>
<dbReference type="GeneID" id="39872402"/>
<keyword evidence="3" id="KW-0067">ATP-binding</keyword>
<dbReference type="EMBL" id="BDSA01000001">
    <property type="protein sequence ID" value="GBE58632.1"/>
    <property type="molecule type" value="Genomic_DNA"/>
</dbReference>
<dbReference type="InterPro" id="IPR041546">
    <property type="entry name" value="ClpA/ClpB_AAA_lid"/>
</dbReference>
<dbReference type="InterPro" id="IPR001270">
    <property type="entry name" value="ClpA/B"/>
</dbReference>
<protein>
    <submittedName>
        <fullName evidence="8">Disaggregation chaperone</fullName>
    </submittedName>
</protein>
<dbReference type="CDD" id="cd00009">
    <property type="entry name" value="AAA"/>
    <property type="match status" value="1"/>
</dbReference>
<keyword evidence="2" id="KW-0547">Nucleotide-binding</keyword>
<dbReference type="PROSITE" id="PS00870">
    <property type="entry name" value="CLPAB_1"/>
    <property type="match status" value="1"/>
</dbReference>
<dbReference type="Pfam" id="PF00004">
    <property type="entry name" value="AAA"/>
    <property type="match status" value="1"/>
</dbReference>
<dbReference type="InterPro" id="IPR004176">
    <property type="entry name" value="Clp_R_N"/>
</dbReference>
<dbReference type="InterPro" id="IPR019489">
    <property type="entry name" value="Clp_ATPase_C"/>
</dbReference>
<dbReference type="Gene3D" id="3.40.50.300">
    <property type="entry name" value="P-loop containing nucleotide triphosphate hydrolases"/>
    <property type="match status" value="2"/>
</dbReference>
<dbReference type="PANTHER" id="PTHR11638:SF18">
    <property type="entry name" value="HEAT SHOCK PROTEIN 104"/>
    <property type="match status" value="1"/>
</dbReference>
<dbReference type="InterPro" id="IPR050130">
    <property type="entry name" value="ClpA_ClpB"/>
</dbReference>
<accession>A0A2H6K6M7</accession>
<dbReference type="Gene3D" id="1.10.8.60">
    <property type="match status" value="2"/>
</dbReference>
<keyword evidence="4" id="KW-0143">Chaperone</keyword>
<dbReference type="VEuPathDB" id="PiroplasmaDB:BOVATA_001250"/>
<dbReference type="GO" id="GO:0005737">
    <property type="term" value="C:cytoplasm"/>
    <property type="evidence" value="ECO:0007669"/>
    <property type="project" value="TreeGrafter"/>
</dbReference>
<dbReference type="RefSeq" id="XP_028864875.1">
    <property type="nucleotide sequence ID" value="XM_029009042.1"/>
</dbReference>
<dbReference type="Pfam" id="PF17871">
    <property type="entry name" value="AAA_lid_9"/>
    <property type="match status" value="1"/>
</dbReference>
<dbReference type="GO" id="GO:0034605">
    <property type="term" value="P:cellular response to heat"/>
    <property type="evidence" value="ECO:0007669"/>
    <property type="project" value="TreeGrafter"/>
</dbReference>
<dbReference type="AlphaFoldDB" id="A0A2H6K6M7"/>
<dbReference type="SMART" id="SM00382">
    <property type="entry name" value="AAA"/>
    <property type="match status" value="2"/>
</dbReference>
<feature type="region of interest" description="Disordered" evidence="6">
    <location>
        <begin position="559"/>
        <end position="621"/>
    </location>
</feature>
<dbReference type="FunFam" id="3.40.50.300:FF:000025">
    <property type="entry name" value="ATP-dependent Clp protease subunit"/>
    <property type="match status" value="1"/>
</dbReference>
<evidence type="ECO:0000256" key="5">
    <source>
        <dbReference type="PROSITE-ProRule" id="PRU01251"/>
    </source>
</evidence>
<evidence type="ECO:0000259" key="7">
    <source>
        <dbReference type="PROSITE" id="PS51903"/>
    </source>
</evidence>
<evidence type="ECO:0000256" key="1">
    <source>
        <dbReference type="ARBA" id="ARBA00022737"/>
    </source>
</evidence>
<feature type="region of interest" description="Disordered" evidence="6">
    <location>
        <begin position="509"/>
        <end position="547"/>
    </location>
</feature>
<dbReference type="OrthoDB" id="47330at2759"/>
<comment type="caution">
    <text evidence="8">The sequence shown here is derived from an EMBL/GenBank/DDBJ whole genome shotgun (WGS) entry which is preliminary data.</text>
</comment>
<dbReference type="PANTHER" id="PTHR11638">
    <property type="entry name" value="ATP-DEPENDENT CLP PROTEASE"/>
    <property type="match status" value="1"/>
</dbReference>
<dbReference type="PROSITE" id="PS51903">
    <property type="entry name" value="CLP_R"/>
    <property type="match status" value="1"/>
</dbReference>
<feature type="compositionally biased region" description="Polar residues" evidence="6">
    <location>
        <begin position="519"/>
        <end position="543"/>
    </location>
</feature>
<feature type="domain" description="Clp R" evidence="7">
    <location>
        <begin position="76"/>
        <end position="223"/>
    </location>
</feature>
<feature type="compositionally biased region" description="Polar residues" evidence="6">
    <location>
        <begin position="566"/>
        <end position="575"/>
    </location>
</feature>
<sequence length="1025" mass="113458">MGAALTKGTLLLILGVGLEHRERHITAEAFRTDATSSSCRRFGSLLPSSNIRRRYYATGDSSGQARSPDKRALLNFNNFSDNAVKVLMLSQEEARRASTTQIAARHIFQGLVCLDSGLAAHVLREFGVTVNNVRATADDAAQIPTSDSKEALDTKLMTFSNEAKEALELSSVEAEMLGHSAIETEHMLLGLLRCRSDEMTRVLNALSLNPDEVRKVTLKYISEQKERTEEVQQNDNWKQALSQYSYMPAQGRSVDVMKDTYTSPLNTFTVDLTAKAEMGELPNVLCRDAEIDRAIRTLCRKHKRNPILIGEPGVGKTAIIEGLAMQLLKGGATPSLRNKRLRQLDLGLLVAGARFRGQFEERLTKLIEEVKNMKDVILVIDEAHMLVGAGAVEGALDAANLFKPSLARGEIQCVAITTPKEYRKYFEKDAALSRRFQPIYVNEPTDEDTKTILNATTEEYGKYHKVMYNPDAVAAALKFSKQFIQDRFLPDKAIDILDEAGALAKIRFHARSRSHPEGSRSSATTQDTNNEPNQAGTAGSTMQAVEECSTDIDVLGRAEASDPATPETTTSSGSSYGFAVKGDLDGQQTDGAGNEGRIYANISDSDGARGNSSSADSYYTEDSGFESDMAEHSSAAPLCEVNTEHVAEVVSTWTGIPLQRLSEDEIEGLRNMESELHKRIIGHEEAVKHICKAIRRAKTNIKNPERPIGSFLFCGPPGVGKSEIAKALTNLLFANEKNIIKLDMSEYNEPHSISRILGSPPGYKGHDSGGQLTEKLRKNPYSVVMFDEIEKAHPNVINILLQVLEDGKLTDSRNQTVSFKNAVIIMTSNTGSNVIERASRGSHSFGFNIQPKATDEKQNYAEIKSLVCEELKSQFKPELVDRIDDIIIFRPLTDQQLREITGLMIEETLKRARETGMDIVVDDSFVDFVLKLPRDEKGGARPIRRLITGHLEDKLAEFVINKEYEPGKRYRVTVDDQKRVVIRADNDIGKENQQEPSQPVSPITITEDNVKKPLCVLHTLNEVEV</sequence>
<reference evidence="8 9" key="1">
    <citation type="journal article" date="2017" name="BMC Genomics">
        <title>Whole-genome assembly of Babesia ovata and comparative genomics between closely related pathogens.</title>
        <authorList>
            <person name="Yamagishi J."/>
            <person name="Asada M."/>
            <person name="Hakimi H."/>
            <person name="Tanaka T.Q."/>
            <person name="Sugimoto C."/>
            <person name="Kawazu S."/>
        </authorList>
    </citation>
    <scope>NUCLEOTIDE SEQUENCE [LARGE SCALE GENOMIC DNA]</scope>
    <source>
        <strain evidence="8 9">Miyake</strain>
    </source>
</reference>
<proteinExistence type="predicted"/>
<dbReference type="InterPro" id="IPR018368">
    <property type="entry name" value="ClpA/B_CS1"/>
</dbReference>
<dbReference type="Proteomes" id="UP000236319">
    <property type="component" value="Unassembled WGS sequence"/>
</dbReference>
<evidence type="ECO:0000313" key="9">
    <source>
        <dbReference type="Proteomes" id="UP000236319"/>
    </source>
</evidence>
<dbReference type="SUPFAM" id="SSF52540">
    <property type="entry name" value="P-loop containing nucleoside triphosphate hydrolases"/>
    <property type="match status" value="2"/>
</dbReference>
<gene>
    <name evidence="8" type="ORF">BOVATA_001250</name>
</gene>
<dbReference type="Pfam" id="PF10431">
    <property type="entry name" value="ClpB_D2-small"/>
    <property type="match status" value="1"/>
</dbReference>
<keyword evidence="9" id="KW-1185">Reference proteome</keyword>
<dbReference type="Pfam" id="PF07724">
    <property type="entry name" value="AAA_2"/>
    <property type="match status" value="1"/>
</dbReference>
<evidence type="ECO:0000256" key="4">
    <source>
        <dbReference type="ARBA" id="ARBA00023186"/>
    </source>
</evidence>
<evidence type="ECO:0000256" key="6">
    <source>
        <dbReference type="SAM" id="MobiDB-lite"/>
    </source>
</evidence>
<dbReference type="Gene3D" id="1.10.1780.10">
    <property type="entry name" value="Clp, N-terminal domain"/>
    <property type="match status" value="1"/>
</dbReference>
<dbReference type="Gene3D" id="4.10.860.10">
    <property type="entry name" value="UVR domain"/>
    <property type="match status" value="1"/>
</dbReference>
<dbReference type="Pfam" id="PF02861">
    <property type="entry name" value="Clp_N"/>
    <property type="match status" value="2"/>
</dbReference>
<dbReference type="PRINTS" id="PR00300">
    <property type="entry name" value="CLPPROTEASEA"/>
</dbReference>
<dbReference type="InterPro" id="IPR003959">
    <property type="entry name" value="ATPase_AAA_core"/>
</dbReference>
<evidence type="ECO:0000313" key="8">
    <source>
        <dbReference type="EMBL" id="GBE58632.1"/>
    </source>
</evidence>
<evidence type="ECO:0000256" key="2">
    <source>
        <dbReference type="ARBA" id="ARBA00022741"/>
    </source>
</evidence>
<dbReference type="SMART" id="SM01086">
    <property type="entry name" value="ClpB_D2-small"/>
    <property type="match status" value="1"/>
</dbReference>
<dbReference type="GO" id="GO:0005524">
    <property type="term" value="F:ATP binding"/>
    <property type="evidence" value="ECO:0007669"/>
    <property type="project" value="UniProtKB-KW"/>
</dbReference>
<evidence type="ECO:0000256" key="3">
    <source>
        <dbReference type="ARBA" id="ARBA00022840"/>
    </source>
</evidence>